<accession>A0A0D2A117</accession>
<dbReference type="Proteomes" id="UP000053328">
    <property type="component" value="Unassembled WGS sequence"/>
</dbReference>
<organism evidence="1 2">
    <name type="scientific">Exophiala spinifera</name>
    <dbReference type="NCBI Taxonomy" id="91928"/>
    <lineage>
        <taxon>Eukaryota</taxon>
        <taxon>Fungi</taxon>
        <taxon>Dikarya</taxon>
        <taxon>Ascomycota</taxon>
        <taxon>Pezizomycotina</taxon>
        <taxon>Eurotiomycetes</taxon>
        <taxon>Chaetothyriomycetidae</taxon>
        <taxon>Chaetothyriales</taxon>
        <taxon>Herpotrichiellaceae</taxon>
        <taxon>Exophiala</taxon>
    </lineage>
</organism>
<dbReference type="HOGENOM" id="CLU_1510626_0_0_1"/>
<evidence type="ECO:0000313" key="1">
    <source>
        <dbReference type="EMBL" id="KIW18667.1"/>
    </source>
</evidence>
<name>A0A0D2A117_9EURO</name>
<protein>
    <submittedName>
        <fullName evidence="1">Uncharacterized protein</fullName>
    </submittedName>
</protein>
<reference evidence="1 2" key="1">
    <citation type="submission" date="2015-01" db="EMBL/GenBank/DDBJ databases">
        <title>The Genome Sequence of Exophiala spinifera CBS89968.</title>
        <authorList>
            <consortium name="The Broad Institute Genomics Platform"/>
            <person name="Cuomo C."/>
            <person name="de Hoog S."/>
            <person name="Gorbushina A."/>
            <person name="Stielow B."/>
            <person name="Teixiera M."/>
            <person name="Abouelleil A."/>
            <person name="Chapman S.B."/>
            <person name="Priest M."/>
            <person name="Young S.K."/>
            <person name="Wortman J."/>
            <person name="Nusbaum C."/>
            <person name="Birren B."/>
        </authorList>
    </citation>
    <scope>NUCLEOTIDE SEQUENCE [LARGE SCALE GENOMIC DNA]</scope>
    <source>
        <strain evidence="1 2">CBS 89968</strain>
    </source>
</reference>
<dbReference type="RefSeq" id="XP_016238883.1">
    <property type="nucleotide sequence ID" value="XM_016377313.1"/>
</dbReference>
<proteinExistence type="predicted"/>
<gene>
    <name evidence="1" type="ORF">PV08_02956</name>
</gene>
<dbReference type="AlphaFoldDB" id="A0A0D2A117"/>
<evidence type="ECO:0000313" key="2">
    <source>
        <dbReference type="Proteomes" id="UP000053328"/>
    </source>
</evidence>
<sequence>MALSRTPSPAPSCFSTATTLVSTNTGSFLDDNLHPCLERRGDIRMNNLSSEARSLLRTVTELPLLIPKTCGRYKMALAIWGSSPRSLTAIRYRLSIERTSNTTTATDSNSDDNVPLADILIHFEEVAFTDDEEDALFNQLRQPLHLREWLESIDELVDETIRDIRIRSGISTNDDYNS</sequence>
<dbReference type="VEuPathDB" id="FungiDB:PV08_02956"/>
<dbReference type="GeneID" id="27330039"/>
<keyword evidence="2" id="KW-1185">Reference proteome</keyword>
<dbReference type="EMBL" id="KN847493">
    <property type="protein sequence ID" value="KIW18667.1"/>
    <property type="molecule type" value="Genomic_DNA"/>
</dbReference>